<protein>
    <submittedName>
        <fullName evidence="1">Chromosome 4, complete genome</fullName>
    </submittedName>
</protein>
<reference evidence="2 3" key="2">
    <citation type="journal article" date="2010" name="Nature">
        <title>Comparative genomics reveals mobile pathogenicity chromosomes in Fusarium.</title>
        <authorList>
            <person name="Ma L.J."/>
            <person name="van der Does H.C."/>
            <person name="Borkovich K.A."/>
            <person name="Coleman J.J."/>
            <person name="Daboussi M.J."/>
            <person name="Di Pietro A."/>
            <person name="Dufresne M."/>
            <person name="Freitag M."/>
            <person name="Grabherr M."/>
            <person name="Henrissat B."/>
            <person name="Houterman P.M."/>
            <person name="Kang S."/>
            <person name="Shim W.B."/>
            <person name="Woloshuk C."/>
            <person name="Xie X."/>
            <person name="Xu J.R."/>
            <person name="Antoniw J."/>
            <person name="Baker S.E."/>
            <person name="Bluhm B.H."/>
            <person name="Breakspear A."/>
            <person name="Brown D.W."/>
            <person name="Butchko R.A."/>
            <person name="Chapman S."/>
            <person name="Coulson R."/>
            <person name="Coutinho P.M."/>
            <person name="Danchin E.G."/>
            <person name="Diener A."/>
            <person name="Gale L.R."/>
            <person name="Gardiner D.M."/>
            <person name="Goff S."/>
            <person name="Hammond-Kosack K.E."/>
            <person name="Hilburn K."/>
            <person name="Hua-Van A."/>
            <person name="Jonkers W."/>
            <person name="Kazan K."/>
            <person name="Kodira C.D."/>
            <person name="Koehrsen M."/>
            <person name="Kumar L."/>
            <person name="Lee Y.H."/>
            <person name="Li L."/>
            <person name="Manners J.M."/>
            <person name="Miranda-Saavedra D."/>
            <person name="Mukherjee M."/>
            <person name="Park G."/>
            <person name="Park J."/>
            <person name="Park S.Y."/>
            <person name="Proctor R.H."/>
            <person name="Regev A."/>
            <person name="Ruiz-Roldan M.C."/>
            <person name="Sain D."/>
            <person name="Sakthikumar S."/>
            <person name="Sykes S."/>
            <person name="Schwartz D.C."/>
            <person name="Turgeon B.G."/>
            <person name="Wapinski I."/>
            <person name="Yoder O."/>
            <person name="Young S."/>
            <person name="Zeng Q."/>
            <person name="Zhou S."/>
            <person name="Galagan J."/>
            <person name="Cuomo C.A."/>
            <person name="Kistler H.C."/>
            <person name="Rep M."/>
        </authorList>
    </citation>
    <scope>GENOME REANNOTATION</scope>
    <source>
        <strain evidence="3">ATCC MYA-4620 / CBS 123657 / FGSC 9075 / NRRL 31084 / PH-1</strain>
        <strain evidence="2">PH-1 / ATCC MYA-4620 / FGSC 9075 / NRRL 31084</strain>
    </source>
</reference>
<name>A0A098DS25_GIBZE</name>
<dbReference type="InParanoid" id="A0A098DS25"/>
<accession>A0A0E0SCJ1</accession>
<dbReference type="AlphaFoldDB" id="A0A098DS25"/>
<dbReference type="VEuPathDB" id="FungiDB:FGRAMPH1_01G23423"/>
<reference evidence="2" key="4">
    <citation type="submission" date="2017-01" db="UniProtKB">
        <authorList>
            <consortium name="EnsemblFungi"/>
        </authorList>
    </citation>
    <scope>IDENTIFICATION</scope>
    <source>
        <strain evidence="2">PH-1 / ATCC MYA-4620 / FGSC 9075 / NRRL 31084</strain>
    </source>
</reference>
<sequence length="69" mass="7754">MNSTLAYEIYSMCDMSDKSIAMYSLKEISTVHICRQIGIDCHEDAKSVGNLNRTRATTRVAYLSQLTGF</sequence>
<accession>A0A098DS25</accession>
<reference evidence="2 3" key="1">
    <citation type="journal article" date="2007" name="Science">
        <title>The Fusarium graminearum genome reveals a link between localized polymorphism and pathogen specialization.</title>
        <authorList>
            <person name="Cuomo C.A."/>
            <person name="Gueldener U."/>
            <person name="Xu J.-R."/>
            <person name="Trail F."/>
            <person name="Turgeon B.G."/>
            <person name="Di Pietro A."/>
            <person name="Walton J.D."/>
            <person name="Ma L.-J."/>
            <person name="Baker S.E."/>
            <person name="Rep M."/>
            <person name="Adam G."/>
            <person name="Antoniw J."/>
            <person name="Baldwin T."/>
            <person name="Calvo S.E."/>
            <person name="Chang Y.-L."/>
            <person name="DeCaprio D."/>
            <person name="Gale L.R."/>
            <person name="Gnerre S."/>
            <person name="Goswami R.S."/>
            <person name="Hammond-Kosack K."/>
            <person name="Harris L.J."/>
            <person name="Hilburn K."/>
            <person name="Kennell J.C."/>
            <person name="Kroken S."/>
            <person name="Magnuson J.K."/>
            <person name="Mannhaupt G."/>
            <person name="Mauceli E.W."/>
            <person name="Mewes H.-W."/>
            <person name="Mitterbauer R."/>
            <person name="Muehlbauer G."/>
            <person name="Muensterkoetter M."/>
            <person name="Nelson D."/>
            <person name="O'Donnell K."/>
            <person name="Ouellet T."/>
            <person name="Qi W."/>
            <person name="Quesneville H."/>
            <person name="Roncero M.I.G."/>
            <person name="Seong K.-Y."/>
            <person name="Tetko I.V."/>
            <person name="Urban M."/>
            <person name="Waalwijk C."/>
            <person name="Ward T.J."/>
            <person name="Yao J."/>
            <person name="Birren B.W."/>
            <person name="Kistler H.C."/>
        </authorList>
    </citation>
    <scope>NUCLEOTIDE SEQUENCE [LARGE SCALE GENOMIC DNA]</scope>
    <source>
        <strain evidence="3">ATCC MYA-4620 / CBS 123657 / FGSC 9075 / NRRL 31084 / PH-1</strain>
        <strain evidence="2">PH-1 / ATCC MYA-4620 / FGSC 9075 / NRRL 31084</strain>
    </source>
</reference>
<dbReference type="EMBL" id="HG970335">
    <property type="protein sequence ID" value="CEF84154.1"/>
    <property type="molecule type" value="Genomic_DNA"/>
</dbReference>
<organism evidence="1 3">
    <name type="scientific">Gibberella zeae (strain ATCC MYA-4620 / CBS 123657 / FGSC 9075 / NRRL 31084 / PH-1)</name>
    <name type="common">Wheat head blight fungus</name>
    <name type="synonym">Fusarium graminearum</name>
    <dbReference type="NCBI Taxonomy" id="229533"/>
    <lineage>
        <taxon>Eukaryota</taxon>
        <taxon>Fungi</taxon>
        <taxon>Dikarya</taxon>
        <taxon>Ascomycota</taxon>
        <taxon>Pezizomycotina</taxon>
        <taxon>Sordariomycetes</taxon>
        <taxon>Hypocreomycetidae</taxon>
        <taxon>Hypocreales</taxon>
        <taxon>Nectriaceae</taxon>
        <taxon>Fusarium</taxon>
    </lineage>
</organism>
<evidence type="ECO:0000313" key="2">
    <source>
        <dbReference type="EnsemblFungi" id="CEF84154"/>
    </source>
</evidence>
<gene>
    <name evidence="1" type="ORF">FGRAMPH1_01T23423</name>
</gene>
<reference evidence="1 3" key="3">
    <citation type="journal article" date="2015" name="BMC Genomics">
        <title>The completed genome sequence of the pathogenic ascomycete fungus Fusarium graminearum.</title>
        <authorList>
            <person name="King R."/>
            <person name="Urban M."/>
            <person name="Hammond-Kosack M.C."/>
            <person name="Hassani-Pak K."/>
            <person name="Hammond-Kosack K.E."/>
        </authorList>
    </citation>
    <scope>NUCLEOTIDE SEQUENCE [LARGE SCALE GENOMIC DNA]</scope>
    <source>
        <strain evidence="3">ATCC MYA-4620 / CBS 123657 / FGSC 9075 / NRRL 31084 / PH-1</strain>
        <strain evidence="1">PH-1</strain>
    </source>
</reference>
<evidence type="ECO:0000313" key="1">
    <source>
        <dbReference type="EMBL" id="CEF84154.1"/>
    </source>
</evidence>
<proteinExistence type="predicted"/>
<dbReference type="EnsemblFungi" id="CEF84154">
    <property type="protein sequence ID" value="CEF84154"/>
    <property type="gene ID" value="FGRRES_13013"/>
</dbReference>
<keyword evidence="3" id="KW-1185">Reference proteome</keyword>
<evidence type="ECO:0000313" key="3">
    <source>
        <dbReference type="Proteomes" id="UP000070720"/>
    </source>
</evidence>
<dbReference type="Proteomes" id="UP000070720">
    <property type="component" value="Chromosome 4"/>
</dbReference>